<reference evidence="1 2" key="1">
    <citation type="journal article" date="2011" name="Science">
        <title>The Selaginella genome identifies genetic changes associated with the evolution of vascular plants.</title>
        <authorList>
            <person name="Banks J.A."/>
            <person name="Nishiyama T."/>
            <person name="Hasebe M."/>
            <person name="Bowman J.L."/>
            <person name="Gribskov M."/>
            <person name="dePamphilis C."/>
            <person name="Albert V.A."/>
            <person name="Aono N."/>
            <person name="Aoyama T."/>
            <person name="Ambrose B.A."/>
            <person name="Ashton N.W."/>
            <person name="Axtell M.J."/>
            <person name="Barker E."/>
            <person name="Barker M.S."/>
            <person name="Bennetzen J.L."/>
            <person name="Bonawitz N.D."/>
            <person name="Chapple C."/>
            <person name="Cheng C."/>
            <person name="Correa L.G."/>
            <person name="Dacre M."/>
            <person name="DeBarry J."/>
            <person name="Dreyer I."/>
            <person name="Elias M."/>
            <person name="Engstrom E.M."/>
            <person name="Estelle M."/>
            <person name="Feng L."/>
            <person name="Finet C."/>
            <person name="Floyd S.K."/>
            <person name="Frommer W.B."/>
            <person name="Fujita T."/>
            <person name="Gramzow L."/>
            <person name="Gutensohn M."/>
            <person name="Harholt J."/>
            <person name="Hattori M."/>
            <person name="Heyl A."/>
            <person name="Hirai T."/>
            <person name="Hiwatashi Y."/>
            <person name="Ishikawa M."/>
            <person name="Iwata M."/>
            <person name="Karol K.G."/>
            <person name="Koehler B."/>
            <person name="Kolukisaoglu U."/>
            <person name="Kubo M."/>
            <person name="Kurata T."/>
            <person name="Lalonde S."/>
            <person name="Li K."/>
            <person name="Li Y."/>
            <person name="Litt A."/>
            <person name="Lyons E."/>
            <person name="Manning G."/>
            <person name="Maruyama T."/>
            <person name="Michael T.P."/>
            <person name="Mikami K."/>
            <person name="Miyazaki S."/>
            <person name="Morinaga S."/>
            <person name="Murata T."/>
            <person name="Mueller-Roeber B."/>
            <person name="Nelson D.R."/>
            <person name="Obara M."/>
            <person name="Oguri Y."/>
            <person name="Olmstead R.G."/>
            <person name="Onodera N."/>
            <person name="Petersen B.L."/>
            <person name="Pils B."/>
            <person name="Prigge M."/>
            <person name="Rensing S.A."/>
            <person name="Riano-Pachon D.M."/>
            <person name="Roberts A.W."/>
            <person name="Sato Y."/>
            <person name="Scheller H.V."/>
            <person name="Schulz B."/>
            <person name="Schulz C."/>
            <person name="Shakirov E.V."/>
            <person name="Shibagaki N."/>
            <person name="Shinohara N."/>
            <person name="Shippen D.E."/>
            <person name="Soerensen I."/>
            <person name="Sotooka R."/>
            <person name="Sugimoto N."/>
            <person name="Sugita M."/>
            <person name="Sumikawa N."/>
            <person name="Tanurdzic M."/>
            <person name="Theissen G."/>
            <person name="Ulvskov P."/>
            <person name="Wakazuki S."/>
            <person name="Weng J.K."/>
            <person name="Willats W.W."/>
            <person name="Wipf D."/>
            <person name="Wolf P.G."/>
            <person name="Yang L."/>
            <person name="Zimmer A.D."/>
            <person name="Zhu Q."/>
            <person name="Mitros T."/>
            <person name="Hellsten U."/>
            <person name="Loque D."/>
            <person name="Otillar R."/>
            <person name="Salamov A."/>
            <person name="Schmutz J."/>
            <person name="Shapiro H."/>
            <person name="Lindquist E."/>
            <person name="Lucas S."/>
            <person name="Rokhsar D."/>
            <person name="Grigoriev I.V."/>
        </authorList>
    </citation>
    <scope>NUCLEOTIDE SEQUENCE [LARGE SCALE GENOMIC DNA]</scope>
</reference>
<dbReference type="Gramene" id="EFJ25246">
    <property type="protein sequence ID" value="EFJ25246"/>
    <property type="gene ID" value="SELMODRAFT_414060"/>
</dbReference>
<organism evidence="2">
    <name type="scientific">Selaginella moellendorffii</name>
    <name type="common">Spikemoss</name>
    <dbReference type="NCBI Taxonomy" id="88036"/>
    <lineage>
        <taxon>Eukaryota</taxon>
        <taxon>Viridiplantae</taxon>
        <taxon>Streptophyta</taxon>
        <taxon>Embryophyta</taxon>
        <taxon>Tracheophyta</taxon>
        <taxon>Lycopodiopsida</taxon>
        <taxon>Selaginellales</taxon>
        <taxon>Selaginellaceae</taxon>
        <taxon>Selaginella</taxon>
    </lineage>
</organism>
<evidence type="ECO:0000313" key="1">
    <source>
        <dbReference type="EMBL" id="EFJ25246.1"/>
    </source>
</evidence>
<name>D8RRI0_SELML</name>
<evidence type="ECO:0000313" key="2">
    <source>
        <dbReference type="Proteomes" id="UP000001514"/>
    </source>
</evidence>
<sequence length="142" mass="15174">MEPLPVENSGAQVVDVSGALDWLYLCEEDIEDSTLSLPKASGSSENGVGTTVLVFPCLPPSLLILHGLGDSLESLLGTCGFTLLQDTDSCWNKIYSRASDGQVAVDMGPPTLQRSNCGQFPTITDLIYKDALILKDKPKMAI</sequence>
<dbReference type="Proteomes" id="UP000001514">
    <property type="component" value="Unassembled WGS sequence"/>
</dbReference>
<dbReference type="EMBL" id="GL377587">
    <property type="protein sequence ID" value="EFJ25246.1"/>
    <property type="molecule type" value="Genomic_DNA"/>
</dbReference>
<dbReference type="KEGG" id="smo:SELMODRAFT_414060"/>
<dbReference type="InParanoid" id="D8RRI0"/>
<protein>
    <submittedName>
        <fullName evidence="1">Uncharacterized protein</fullName>
    </submittedName>
</protein>
<dbReference type="HOGENOM" id="CLU_1819188_0_0_1"/>
<proteinExistence type="predicted"/>
<keyword evidence="2" id="KW-1185">Reference proteome</keyword>
<accession>D8RRI0</accession>
<dbReference type="AlphaFoldDB" id="D8RRI0"/>
<gene>
    <name evidence="1" type="ORF">SELMODRAFT_414060</name>
</gene>